<feature type="compositionally biased region" description="Polar residues" evidence="1">
    <location>
        <begin position="35"/>
        <end position="47"/>
    </location>
</feature>
<dbReference type="eggNOG" id="ENOG502TF4T">
    <property type="taxonomic scope" value="Eukaryota"/>
</dbReference>
<keyword evidence="2" id="KW-0812">Transmembrane</keyword>
<reference evidence="3 4" key="1">
    <citation type="journal article" date="2007" name="Nature">
        <title>Evolution of genes and genomes on the Drosophila phylogeny.</title>
        <authorList>
            <consortium name="Drosophila 12 Genomes Consortium"/>
            <person name="Clark A.G."/>
            <person name="Eisen M.B."/>
            <person name="Smith D.R."/>
            <person name="Bergman C.M."/>
            <person name="Oliver B."/>
            <person name="Markow T.A."/>
            <person name="Kaufman T.C."/>
            <person name="Kellis M."/>
            <person name="Gelbart W."/>
            <person name="Iyer V.N."/>
            <person name="Pollard D.A."/>
            <person name="Sackton T.B."/>
            <person name="Larracuente A.M."/>
            <person name="Singh N.D."/>
            <person name="Abad J.P."/>
            <person name="Abt D.N."/>
            <person name="Adryan B."/>
            <person name="Aguade M."/>
            <person name="Akashi H."/>
            <person name="Anderson W.W."/>
            <person name="Aquadro C.F."/>
            <person name="Ardell D.H."/>
            <person name="Arguello R."/>
            <person name="Artieri C.G."/>
            <person name="Barbash D.A."/>
            <person name="Barker D."/>
            <person name="Barsanti P."/>
            <person name="Batterham P."/>
            <person name="Batzoglou S."/>
            <person name="Begun D."/>
            <person name="Bhutkar A."/>
            <person name="Blanco E."/>
            <person name="Bosak S.A."/>
            <person name="Bradley R.K."/>
            <person name="Brand A.D."/>
            <person name="Brent M.R."/>
            <person name="Brooks A.N."/>
            <person name="Brown R.H."/>
            <person name="Butlin R.K."/>
            <person name="Caggese C."/>
            <person name="Calvi B.R."/>
            <person name="Bernardo de Carvalho A."/>
            <person name="Caspi A."/>
            <person name="Castrezana S."/>
            <person name="Celniker S.E."/>
            <person name="Chang J.L."/>
            <person name="Chapple C."/>
            <person name="Chatterji S."/>
            <person name="Chinwalla A."/>
            <person name="Civetta A."/>
            <person name="Clifton S.W."/>
            <person name="Comeron J.M."/>
            <person name="Costello J.C."/>
            <person name="Coyne J.A."/>
            <person name="Daub J."/>
            <person name="David R.G."/>
            <person name="Delcher A.L."/>
            <person name="Delehaunty K."/>
            <person name="Do C.B."/>
            <person name="Ebling H."/>
            <person name="Edwards K."/>
            <person name="Eickbush T."/>
            <person name="Evans J.D."/>
            <person name="Filipski A."/>
            <person name="Findeiss S."/>
            <person name="Freyhult E."/>
            <person name="Fulton L."/>
            <person name="Fulton R."/>
            <person name="Garcia A.C."/>
            <person name="Gardiner A."/>
            <person name="Garfield D.A."/>
            <person name="Garvin B.E."/>
            <person name="Gibson G."/>
            <person name="Gilbert D."/>
            <person name="Gnerre S."/>
            <person name="Godfrey J."/>
            <person name="Good R."/>
            <person name="Gotea V."/>
            <person name="Gravely B."/>
            <person name="Greenberg A.J."/>
            <person name="Griffiths-Jones S."/>
            <person name="Gross S."/>
            <person name="Guigo R."/>
            <person name="Gustafson E.A."/>
            <person name="Haerty W."/>
            <person name="Hahn M.W."/>
            <person name="Halligan D.L."/>
            <person name="Halpern A.L."/>
            <person name="Halter G.M."/>
            <person name="Han M.V."/>
            <person name="Heger A."/>
            <person name="Hillier L."/>
            <person name="Hinrichs A.S."/>
            <person name="Holmes I."/>
            <person name="Hoskins R.A."/>
            <person name="Hubisz M.J."/>
            <person name="Hultmark D."/>
            <person name="Huntley M.A."/>
            <person name="Jaffe D.B."/>
            <person name="Jagadeeshan S."/>
            <person name="Jeck W.R."/>
            <person name="Johnson J."/>
            <person name="Jones C.D."/>
            <person name="Jordan W.C."/>
            <person name="Karpen G.H."/>
            <person name="Kataoka E."/>
            <person name="Keightley P.D."/>
            <person name="Kheradpour P."/>
            <person name="Kirkness E.F."/>
            <person name="Koerich L.B."/>
            <person name="Kristiansen K."/>
            <person name="Kudrna D."/>
            <person name="Kulathinal R.J."/>
            <person name="Kumar S."/>
            <person name="Kwok R."/>
            <person name="Lander E."/>
            <person name="Langley C.H."/>
            <person name="Lapoint R."/>
            <person name="Lazzaro B.P."/>
            <person name="Lee S.J."/>
            <person name="Levesque L."/>
            <person name="Li R."/>
            <person name="Lin C.F."/>
            <person name="Lin M.F."/>
            <person name="Lindblad-Toh K."/>
            <person name="Llopart A."/>
            <person name="Long M."/>
            <person name="Low L."/>
            <person name="Lozovsky E."/>
            <person name="Lu J."/>
            <person name="Luo M."/>
            <person name="Machado C.A."/>
            <person name="Makalowski W."/>
            <person name="Marzo M."/>
            <person name="Matsuda M."/>
            <person name="Matzkin L."/>
            <person name="McAllister B."/>
            <person name="McBride C.S."/>
            <person name="McKernan B."/>
            <person name="McKernan K."/>
            <person name="Mendez-Lago M."/>
            <person name="Minx P."/>
            <person name="Mollenhauer M.U."/>
            <person name="Montooth K."/>
            <person name="Mount S.M."/>
            <person name="Mu X."/>
            <person name="Myers E."/>
            <person name="Negre B."/>
            <person name="Newfeld S."/>
            <person name="Nielsen R."/>
            <person name="Noor M.A."/>
            <person name="O'Grady P."/>
            <person name="Pachter L."/>
            <person name="Papaceit M."/>
            <person name="Parisi M.J."/>
            <person name="Parisi M."/>
            <person name="Parts L."/>
            <person name="Pedersen J.S."/>
            <person name="Pesole G."/>
            <person name="Phillippy A.M."/>
            <person name="Ponting C.P."/>
            <person name="Pop M."/>
            <person name="Porcelli D."/>
            <person name="Powell J.R."/>
            <person name="Prohaska S."/>
            <person name="Pruitt K."/>
            <person name="Puig M."/>
            <person name="Quesneville H."/>
            <person name="Ram K.R."/>
            <person name="Rand D."/>
            <person name="Rasmussen M.D."/>
            <person name="Reed L.K."/>
            <person name="Reenan R."/>
            <person name="Reily A."/>
            <person name="Remington K.A."/>
            <person name="Rieger T.T."/>
            <person name="Ritchie M.G."/>
            <person name="Robin C."/>
            <person name="Rogers Y.H."/>
            <person name="Rohde C."/>
            <person name="Rozas J."/>
            <person name="Rubenfield M.J."/>
            <person name="Ruiz A."/>
            <person name="Russo S."/>
            <person name="Salzberg S.L."/>
            <person name="Sanchez-Gracia A."/>
            <person name="Saranga D.J."/>
            <person name="Sato H."/>
            <person name="Schaeffer S.W."/>
            <person name="Schatz M.C."/>
            <person name="Schlenke T."/>
            <person name="Schwartz R."/>
            <person name="Segarra C."/>
            <person name="Singh R.S."/>
            <person name="Sirot L."/>
            <person name="Sirota M."/>
            <person name="Sisneros N.B."/>
            <person name="Smith C.D."/>
            <person name="Smith T.F."/>
            <person name="Spieth J."/>
            <person name="Stage D.E."/>
            <person name="Stark A."/>
            <person name="Stephan W."/>
            <person name="Strausberg R.L."/>
            <person name="Strempel S."/>
            <person name="Sturgill D."/>
            <person name="Sutton G."/>
            <person name="Sutton G.G."/>
            <person name="Tao W."/>
            <person name="Teichmann S."/>
            <person name="Tobari Y.N."/>
            <person name="Tomimura Y."/>
            <person name="Tsolas J.M."/>
            <person name="Valente V.L."/>
            <person name="Venter E."/>
            <person name="Venter J.C."/>
            <person name="Vicario S."/>
            <person name="Vieira F.G."/>
            <person name="Vilella A.J."/>
            <person name="Villasante A."/>
            <person name="Walenz B."/>
            <person name="Wang J."/>
            <person name="Wasserman M."/>
            <person name="Watts T."/>
            <person name="Wilson D."/>
            <person name="Wilson R.K."/>
            <person name="Wing R.A."/>
            <person name="Wolfner M.F."/>
            <person name="Wong A."/>
            <person name="Wong G.K."/>
            <person name="Wu C.I."/>
            <person name="Wu G."/>
            <person name="Yamamoto D."/>
            <person name="Yang H.P."/>
            <person name="Yang S.P."/>
            <person name="Yorke J.A."/>
            <person name="Yoshida K."/>
            <person name="Zdobnov E."/>
            <person name="Zhang P."/>
            <person name="Zhang Y."/>
            <person name="Zimin A.V."/>
            <person name="Baldwin J."/>
            <person name="Abdouelleil A."/>
            <person name="Abdulkadir J."/>
            <person name="Abebe A."/>
            <person name="Abera B."/>
            <person name="Abreu J."/>
            <person name="Acer S.C."/>
            <person name="Aftuck L."/>
            <person name="Alexander A."/>
            <person name="An P."/>
            <person name="Anderson E."/>
            <person name="Anderson S."/>
            <person name="Arachi H."/>
            <person name="Azer M."/>
            <person name="Bachantsang P."/>
            <person name="Barry A."/>
            <person name="Bayul T."/>
            <person name="Berlin A."/>
            <person name="Bessette D."/>
            <person name="Bloom T."/>
            <person name="Blye J."/>
            <person name="Boguslavskiy L."/>
            <person name="Bonnet C."/>
            <person name="Boukhgalter B."/>
            <person name="Bourzgui I."/>
            <person name="Brown A."/>
            <person name="Cahill P."/>
            <person name="Channer S."/>
            <person name="Cheshatsang Y."/>
            <person name="Chuda L."/>
            <person name="Citroen M."/>
            <person name="Collymore A."/>
            <person name="Cooke P."/>
            <person name="Costello M."/>
            <person name="D'Aco K."/>
            <person name="Daza R."/>
            <person name="De Haan G."/>
            <person name="DeGray S."/>
            <person name="DeMaso C."/>
            <person name="Dhargay N."/>
            <person name="Dooley K."/>
            <person name="Dooley E."/>
            <person name="Doricent M."/>
            <person name="Dorje P."/>
            <person name="Dorjee K."/>
            <person name="Dupes A."/>
            <person name="Elong R."/>
            <person name="Falk J."/>
            <person name="Farina A."/>
            <person name="Faro S."/>
            <person name="Ferguson D."/>
            <person name="Fisher S."/>
            <person name="Foley C.D."/>
            <person name="Franke A."/>
            <person name="Friedrich D."/>
            <person name="Gadbois L."/>
            <person name="Gearin G."/>
            <person name="Gearin C.R."/>
            <person name="Giannoukos G."/>
            <person name="Goode T."/>
            <person name="Graham J."/>
            <person name="Grandbois E."/>
            <person name="Grewal S."/>
            <person name="Gyaltsen K."/>
            <person name="Hafez N."/>
            <person name="Hagos B."/>
            <person name="Hall J."/>
            <person name="Henson C."/>
            <person name="Hollinger A."/>
            <person name="Honan T."/>
            <person name="Huard M.D."/>
            <person name="Hughes L."/>
            <person name="Hurhula B."/>
            <person name="Husby M.E."/>
            <person name="Kamat A."/>
            <person name="Kanga B."/>
            <person name="Kashin S."/>
            <person name="Khazanovich D."/>
            <person name="Kisner P."/>
            <person name="Lance K."/>
            <person name="Lara M."/>
            <person name="Lee W."/>
            <person name="Lennon N."/>
            <person name="Letendre F."/>
            <person name="LeVine R."/>
            <person name="Lipovsky A."/>
            <person name="Liu X."/>
            <person name="Liu J."/>
            <person name="Liu S."/>
            <person name="Lokyitsang T."/>
            <person name="Lokyitsang Y."/>
            <person name="Lubonja R."/>
            <person name="Lui A."/>
            <person name="MacDonald P."/>
            <person name="Magnisalis V."/>
            <person name="Maru K."/>
            <person name="Matthews C."/>
            <person name="McCusker W."/>
            <person name="McDonough S."/>
            <person name="Mehta T."/>
            <person name="Meldrim J."/>
            <person name="Meneus L."/>
            <person name="Mihai O."/>
            <person name="Mihalev A."/>
            <person name="Mihova T."/>
            <person name="Mittelman R."/>
            <person name="Mlenga V."/>
            <person name="Montmayeur A."/>
            <person name="Mulrain L."/>
            <person name="Navidi A."/>
            <person name="Naylor J."/>
            <person name="Negash T."/>
            <person name="Nguyen T."/>
            <person name="Nguyen N."/>
            <person name="Nicol R."/>
            <person name="Norbu C."/>
            <person name="Norbu N."/>
            <person name="Novod N."/>
            <person name="O'Neill B."/>
            <person name="Osman S."/>
            <person name="Markiewicz E."/>
            <person name="Oyono O.L."/>
            <person name="Patti C."/>
            <person name="Phunkhang P."/>
            <person name="Pierre F."/>
            <person name="Priest M."/>
            <person name="Raghuraman S."/>
            <person name="Rege F."/>
            <person name="Reyes R."/>
            <person name="Rise C."/>
            <person name="Rogov P."/>
            <person name="Ross K."/>
            <person name="Ryan E."/>
            <person name="Settipalli S."/>
            <person name="Shea T."/>
            <person name="Sherpa N."/>
            <person name="Shi L."/>
            <person name="Shih D."/>
            <person name="Sparrow T."/>
            <person name="Spaulding J."/>
            <person name="Stalker J."/>
            <person name="Stange-Thomann N."/>
            <person name="Stavropoulos S."/>
            <person name="Stone C."/>
            <person name="Strader C."/>
            <person name="Tesfaye S."/>
            <person name="Thomson T."/>
            <person name="Thoulutsang Y."/>
            <person name="Thoulutsang D."/>
            <person name="Topham K."/>
            <person name="Topping I."/>
            <person name="Tsamla T."/>
            <person name="Vassiliev H."/>
            <person name="Vo A."/>
            <person name="Wangchuk T."/>
            <person name="Wangdi T."/>
            <person name="Weiand M."/>
            <person name="Wilkinson J."/>
            <person name="Wilson A."/>
            <person name="Yadav S."/>
            <person name="Young G."/>
            <person name="Yu Q."/>
            <person name="Zembek L."/>
            <person name="Zhong D."/>
            <person name="Zimmer A."/>
            <person name="Zwirko Z."/>
            <person name="Jaffe D.B."/>
            <person name="Alvarez P."/>
            <person name="Brockman W."/>
            <person name="Butler J."/>
            <person name="Chin C."/>
            <person name="Gnerre S."/>
            <person name="Grabherr M."/>
            <person name="Kleber M."/>
            <person name="Mauceli E."/>
            <person name="MacCallum I."/>
        </authorList>
    </citation>
    <scope>NUCLEOTIDE SEQUENCE [LARGE SCALE GENOMIC DNA]</scope>
    <source>
        <strain evidence="4">MSH-3 / Tucson 14011-0111.49</strain>
    </source>
</reference>
<dbReference type="KEGG" id="dpe:6601758"/>
<keyword evidence="2" id="KW-0472">Membrane</keyword>
<dbReference type="PhylomeDB" id="B4H7K4"/>
<name>B4H7K4_DROPE</name>
<dbReference type="OrthoDB" id="7870370at2759"/>
<dbReference type="AlphaFoldDB" id="B4H7K4"/>
<accession>B4H7K4</accession>
<feature type="compositionally biased region" description="Low complexity" evidence="1">
    <location>
        <begin position="1"/>
        <end position="21"/>
    </location>
</feature>
<feature type="region of interest" description="Disordered" evidence="1">
    <location>
        <begin position="1"/>
        <end position="47"/>
    </location>
</feature>
<dbReference type="SMR" id="B4H7K4"/>
<feature type="transmembrane region" description="Helical" evidence="2">
    <location>
        <begin position="57"/>
        <end position="75"/>
    </location>
</feature>
<dbReference type="HOGENOM" id="CLU_912967_0_0_1"/>
<dbReference type="EMBL" id="CH479218">
    <property type="protein sequence ID" value="EDW33815.1"/>
    <property type="molecule type" value="Genomic_DNA"/>
</dbReference>
<evidence type="ECO:0000256" key="2">
    <source>
        <dbReference type="SAM" id="Phobius"/>
    </source>
</evidence>
<evidence type="ECO:0000313" key="3">
    <source>
        <dbReference type="EMBL" id="EDW33815.1"/>
    </source>
</evidence>
<feature type="compositionally biased region" description="Basic and acidic residues" evidence="1">
    <location>
        <begin position="23"/>
        <end position="34"/>
    </location>
</feature>
<gene>
    <name evidence="3" type="primary">Dper\GL27043</name>
    <name evidence="3" type="ORF">Dper_GL27043</name>
</gene>
<keyword evidence="4" id="KW-1185">Reference proteome</keyword>
<proteinExistence type="predicted"/>
<sequence length="321" mass="36347">MSRSSYSPSYSPSNSPSASESQVEDRLLSQDREPQQSSNKPLHNAGSSSVRFGRVSLVKCWLLGVLLLLTVAASWPTGTSAAPRRLSGRHLILPHRHHVHQRSADRQSLEHRKNITIVTPEPTSTLLCQYHKSAMSAMISLDNAKKVAERTMDAIICLVGQWLDYYWNEDGVTLNGAIDRYSLHSLNLTHPLHEETKKVKFDNDTKRFIYENQAEVGEASEELPKIADALMIVRHLMLNVTKGHSSYNCTFVHIIEKLSHNLYMAETAMNNQLCSMSSYTYTGSYPDHKFGVTLEAIKLLTVIQQKYKVLLEKQRDEEDLH</sequence>
<evidence type="ECO:0000256" key="1">
    <source>
        <dbReference type="SAM" id="MobiDB-lite"/>
    </source>
</evidence>
<organism evidence="4">
    <name type="scientific">Drosophila persimilis</name>
    <name type="common">Fruit fly</name>
    <dbReference type="NCBI Taxonomy" id="7234"/>
    <lineage>
        <taxon>Eukaryota</taxon>
        <taxon>Metazoa</taxon>
        <taxon>Ecdysozoa</taxon>
        <taxon>Arthropoda</taxon>
        <taxon>Hexapoda</taxon>
        <taxon>Insecta</taxon>
        <taxon>Pterygota</taxon>
        <taxon>Neoptera</taxon>
        <taxon>Endopterygota</taxon>
        <taxon>Diptera</taxon>
        <taxon>Brachycera</taxon>
        <taxon>Muscomorpha</taxon>
        <taxon>Ephydroidea</taxon>
        <taxon>Drosophilidae</taxon>
        <taxon>Drosophila</taxon>
        <taxon>Sophophora</taxon>
    </lineage>
</organism>
<protein>
    <submittedName>
        <fullName evidence="3">GL27043</fullName>
    </submittedName>
</protein>
<evidence type="ECO:0000313" key="4">
    <source>
        <dbReference type="Proteomes" id="UP000008744"/>
    </source>
</evidence>
<keyword evidence="2" id="KW-1133">Transmembrane helix</keyword>
<dbReference type="Proteomes" id="UP000008744">
    <property type="component" value="Unassembled WGS sequence"/>
</dbReference>
<dbReference type="OMA" id="ALMIVRH"/>